<reference evidence="2" key="1">
    <citation type="submission" date="2014-11" db="EMBL/GenBank/DDBJ databases">
        <authorList>
            <person name="Amaro Gonzalez C."/>
        </authorList>
    </citation>
    <scope>NUCLEOTIDE SEQUENCE</scope>
</reference>
<protein>
    <submittedName>
        <fullName evidence="2">Uncharacterized protein</fullName>
    </submittedName>
</protein>
<reference evidence="2" key="2">
    <citation type="journal article" date="2015" name="Fish Shellfish Immunol.">
        <title>Early steps in the European eel (Anguilla anguilla)-Vibrio vulnificus interaction in the gills: Role of the RtxA13 toxin.</title>
        <authorList>
            <person name="Callol A."/>
            <person name="Pajuelo D."/>
            <person name="Ebbesson L."/>
            <person name="Teles M."/>
            <person name="MacKenzie S."/>
            <person name="Amaro C."/>
        </authorList>
    </citation>
    <scope>NUCLEOTIDE SEQUENCE</scope>
</reference>
<accession>A0A0E9XNK6</accession>
<sequence length="21" mass="2525">MVIFTWSENSETRPFQFCSSQ</sequence>
<dbReference type="AlphaFoldDB" id="A0A0E9XNK6"/>
<proteinExistence type="predicted"/>
<organism evidence="2">
    <name type="scientific">Anguilla anguilla</name>
    <name type="common">European freshwater eel</name>
    <name type="synonym">Muraena anguilla</name>
    <dbReference type="NCBI Taxonomy" id="7936"/>
    <lineage>
        <taxon>Eukaryota</taxon>
        <taxon>Metazoa</taxon>
        <taxon>Chordata</taxon>
        <taxon>Craniata</taxon>
        <taxon>Vertebrata</taxon>
        <taxon>Euteleostomi</taxon>
        <taxon>Actinopterygii</taxon>
        <taxon>Neopterygii</taxon>
        <taxon>Teleostei</taxon>
        <taxon>Anguilliformes</taxon>
        <taxon>Anguillidae</taxon>
        <taxon>Anguilla</taxon>
    </lineage>
</organism>
<name>A0A0E9XNK6_ANGAN</name>
<feature type="region of interest" description="Disordered" evidence="1">
    <location>
        <begin position="1"/>
        <end position="21"/>
    </location>
</feature>
<evidence type="ECO:0000256" key="1">
    <source>
        <dbReference type="SAM" id="MobiDB-lite"/>
    </source>
</evidence>
<dbReference type="EMBL" id="GBXM01004566">
    <property type="protein sequence ID" value="JAI04012.1"/>
    <property type="molecule type" value="Transcribed_RNA"/>
</dbReference>
<evidence type="ECO:0000313" key="2">
    <source>
        <dbReference type="EMBL" id="JAI04012.1"/>
    </source>
</evidence>